<dbReference type="NCBIfam" id="TIGR00745">
    <property type="entry name" value="apbA_panE"/>
    <property type="match status" value="1"/>
</dbReference>
<comment type="function">
    <text evidence="4">Catalyzes the NADPH-dependent reduction of ketopantoate into pantoic acid.</text>
</comment>
<dbReference type="InterPro" id="IPR003710">
    <property type="entry name" value="ApbA"/>
</dbReference>
<dbReference type="GO" id="GO:0005737">
    <property type="term" value="C:cytoplasm"/>
    <property type="evidence" value="ECO:0007669"/>
    <property type="project" value="TreeGrafter"/>
</dbReference>
<organism evidence="7 8">
    <name type="scientific">Rugosimonospora africana</name>
    <dbReference type="NCBI Taxonomy" id="556532"/>
    <lineage>
        <taxon>Bacteria</taxon>
        <taxon>Bacillati</taxon>
        <taxon>Actinomycetota</taxon>
        <taxon>Actinomycetes</taxon>
        <taxon>Micromonosporales</taxon>
        <taxon>Micromonosporaceae</taxon>
        <taxon>Rugosimonospora</taxon>
    </lineage>
</organism>
<evidence type="ECO:0000256" key="2">
    <source>
        <dbReference type="ARBA" id="ARBA00022857"/>
    </source>
</evidence>
<comment type="pathway">
    <text evidence="4">Cofactor biosynthesis; (R)-pantothenate biosynthesis; (R)-pantoate from 3-methyl-2-oxobutanoate: step 2/2.</text>
</comment>
<sequence>MDGMPDPLWNVAIVGPGGVGGLIGAVLARAGHRVMFVARPETVDALTTGGLTVHSGKFGDFQVPATATARLSGPVDACVLAVKATALDAALERVPAGALGDGLVLPLLNGVEHLPLLRTRFPAAQVVAGAIRVETTRVAPGRIEHTSPFSGIEVASDTAPGERVEALAAQFRRAGLDVTVRDDETAVLWDKLAFLAPLALLTTAAGAPAGTIRTQWRETLEAVVGEIASVATAAGAPVDPATILGMFDRVPAGMKSSMQRDAEAGRATELDAIGTAVLRAADRYGLTTPVTARLVDELSTRESARLAE</sequence>
<dbReference type="InterPro" id="IPR013752">
    <property type="entry name" value="KPA_reductase"/>
</dbReference>
<name>A0A8J3R080_9ACTN</name>
<dbReference type="UniPathway" id="UPA00028">
    <property type="reaction ID" value="UER00004"/>
</dbReference>
<gene>
    <name evidence="7" type="ORF">Raf01_82900</name>
</gene>
<dbReference type="Pfam" id="PF02558">
    <property type="entry name" value="ApbA"/>
    <property type="match status" value="1"/>
</dbReference>
<dbReference type="GO" id="GO:0008677">
    <property type="term" value="F:2-dehydropantoate 2-reductase activity"/>
    <property type="evidence" value="ECO:0007669"/>
    <property type="project" value="UniProtKB-EC"/>
</dbReference>
<comment type="similarity">
    <text evidence="1 4">Belongs to the ketopantoate reductase family.</text>
</comment>
<dbReference type="SUPFAM" id="SSF51735">
    <property type="entry name" value="NAD(P)-binding Rossmann-fold domains"/>
    <property type="match status" value="1"/>
</dbReference>
<dbReference type="Gene3D" id="1.10.1040.10">
    <property type="entry name" value="N-(1-d-carboxylethyl)-l-norvaline Dehydrogenase, domain 2"/>
    <property type="match status" value="1"/>
</dbReference>
<dbReference type="InterPro" id="IPR008927">
    <property type="entry name" value="6-PGluconate_DH-like_C_sf"/>
</dbReference>
<dbReference type="Proteomes" id="UP000642748">
    <property type="component" value="Unassembled WGS sequence"/>
</dbReference>
<dbReference type="InterPro" id="IPR036291">
    <property type="entry name" value="NAD(P)-bd_dom_sf"/>
</dbReference>
<reference evidence="7" key="1">
    <citation type="submission" date="2021-01" db="EMBL/GenBank/DDBJ databases">
        <title>Whole genome shotgun sequence of Rugosimonospora africana NBRC 104875.</title>
        <authorList>
            <person name="Komaki H."/>
            <person name="Tamura T."/>
        </authorList>
    </citation>
    <scope>NUCLEOTIDE SEQUENCE</scope>
    <source>
        <strain evidence="7">NBRC 104875</strain>
    </source>
</reference>
<dbReference type="InterPro" id="IPR013328">
    <property type="entry name" value="6PGD_dom2"/>
</dbReference>
<dbReference type="EC" id="1.1.1.169" evidence="4"/>
<dbReference type="SUPFAM" id="SSF48179">
    <property type="entry name" value="6-phosphogluconate dehydrogenase C-terminal domain-like"/>
    <property type="match status" value="1"/>
</dbReference>
<protein>
    <recommendedName>
        <fullName evidence="4">2-dehydropantoate 2-reductase</fullName>
        <ecNumber evidence="4">1.1.1.169</ecNumber>
    </recommendedName>
    <alternativeName>
        <fullName evidence="4">Ketopantoate reductase</fullName>
    </alternativeName>
</protein>
<dbReference type="Gene3D" id="3.40.50.720">
    <property type="entry name" value="NAD(P)-binding Rossmann-like Domain"/>
    <property type="match status" value="1"/>
</dbReference>
<evidence type="ECO:0000259" key="6">
    <source>
        <dbReference type="Pfam" id="PF08546"/>
    </source>
</evidence>
<feature type="domain" description="Ketopantoate reductase N-terminal" evidence="5">
    <location>
        <begin position="11"/>
        <end position="148"/>
    </location>
</feature>
<comment type="catalytic activity">
    <reaction evidence="4">
        <text>(R)-pantoate + NADP(+) = 2-dehydropantoate + NADPH + H(+)</text>
        <dbReference type="Rhea" id="RHEA:16233"/>
        <dbReference type="ChEBI" id="CHEBI:11561"/>
        <dbReference type="ChEBI" id="CHEBI:15378"/>
        <dbReference type="ChEBI" id="CHEBI:15980"/>
        <dbReference type="ChEBI" id="CHEBI:57783"/>
        <dbReference type="ChEBI" id="CHEBI:58349"/>
        <dbReference type="EC" id="1.1.1.169"/>
    </reaction>
</comment>
<dbReference type="InterPro" id="IPR051402">
    <property type="entry name" value="KPR-Related"/>
</dbReference>
<evidence type="ECO:0000256" key="4">
    <source>
        <dbReference type="RuleBase" id="RU362068"/>
    </source>
</evidence>
<keyword evidence="3 4" id="KW-0560">Oxidoreductase</keyword>
<evidence type="ECO:0000256" key="3">
    <source>
        <dbReference type="ARBA" id="ARBA00023002"/>
    </source>
</evidence>
<proteinExistence type="inferred from homology"/>
<evidence type="ECO:0000313" key="7">
    <source>
        <dbReference type="EMBL" id="GIH20118.1"/>
    </source>
</evidence>
<dbReference type="GO" id="GO:0015940">
    <property type="term" value="P:pantothenate biosynthetic process"/>
    <property type="evidence" value="ECO:0007669"/>
    <property type="project" value="UniProtKB-UniPathway"/>
</dbReference>
<keyword evidence="4" id="KW-0566">Pantothenate biosynthesis</keyword>
<feature type="domain" description="Ketopantoate reductase C-terminal" evidence="6">
    <location>
        <begin position="187"/>
        <end position="300"/>
    </location>
</feature>
<dbReference type="AlphaFoldDB" id="A0A8J3R080"/>
<dbReference type="EMBL" id="BONZ01000089">
    <property type="protein sequence ID" value="GIH20118.1"/>
    <property type="molecule type" value="Genomic_DNA"/>
</dbReference>
<evidence type="ECO:0000259" key="5">
    <source>
        <dbReference type="Pfam" id="PF02558"/>
    </source>
</evidence>
<dbReference type="PANTHER" id="PTHR21708">
    <property type="entry name" value="PROBABLE 2-DEHYDROPANTOATE 2-REDUCTASE"/>
    <property type="match status" value="1"/>
</dbReference>
<dbReference type="InterPro" id="IPR013332">
    <property type="entry name" value="KPR_N"/>
</dbReference>
<keyword evidence="8" id="KW-1185">Reference proteome</keyword>
<keyword evidence="2 4" id="KW-0521">NADP</keyword>
<accession>A0A8J3R080</accession>
<dbReference type="PANTHER" id="PTHR21708:SF26">
    <property type="entry name" value="2-DEHYDROPANTOATE 2-REDUCTASE"/>
    <property type="match status" value="1"/>
</dbReference>
<dbReference type="Pfam" id="PF08546">
    <property type="entry name" value="ApbA_C"/>
    <property type="match status" value="1"/>
</dbReference>
<comment type="caution">
    <text evidence="7">The sequence shown here is derived from an EMBL/GenBank/DDBJ whole genome shotgun (WGS) entry which is preliminary data.</text>
</comment>
<evidence type="ECO:0000313" key="8">
    <source>
        <dbReference type="Proteomes" id="UP000642748"/>
    </source>
</evidence>
<evidence type="ECO:0000256" key="1">
    <source>
        <dbReference type="ARBA" id="ARBA00007870"/>
    </source>
</evidence>